<proteinExistence type="inferred from homology"/>
<dbReference type="eggNOG" id="COG0524">
    <property type="taxonomic scope" value="Bacteria"/>
</dbReference>
<evidence type="ECO:0000256" key="3">
    <source>
        <dbReference type="ARBA" id="ARBA00022741"/>
    </source>
</evidence>
<comment type="similarity">
    <text evidence="1">Belongs to the carbohydrate kinase PfkB family.</text>
</comment>
<reference evidence="7 8" key="1">
    <citation type="journal article" date="2003" name="Nature">
        <title>Genome divergence in two Prochlorococcus ecotypes reflects oceanic niche differentiation.</title>
        <authorList>
            <person name="Rocap G."/>
            <person name="Larimer F.W."/>
            <person name="Lamerdin J.E."/>
            <person name="Malfatti S."/>
            <person name="Chain P."/>
            <person name="Ahlgren N.A."/>
            <person name="Arellano A."/>
            <person name="Coleman M."/>
            <person name="Hauser L."/>
            <person name="Hess W.R."/>
            <person name="Johnson Z.I."/>
            <person name="Land M.L."/>
            <person name="Lindell D."/>
            <person name="Post A.F."/>
            <person name="Regala W."/>
            <person name="Shah M."/>
            <person name="Shaw S.L."/>
            <person name="Steglich C."/>
            <person name="Sullivan M.B."/>
            <person name="Ting C.S."/>
            <person name="Tolonen A."/>
            <person name="Webb E.A."/>
            <person name="Zinser E.R."/>
            <person name="Chisholm S.W."/>
        </authorList>
    </citation>
    <scope>NUCLEOTIDE SEQUENCE [LARGE SCALE GENOMIC DNA]</scope>
    <source>
        <strain evidence="8">CCMP1986 / NIES-2087 / MED4</strain>
    </source>
</reference>
<evidence type="ECO:0000313" key="7">
    <source>
        <dbReference type="EMBL" id="CAE20086.1"/>
    </source>
</evidence>
<dbReference type="GO" id="GO:0016301">
    <property type="term" value="F:kinase activity"/>
    <property type="evidence" value="ECO:0007669"/>
    <property type="project" value="UniProtKB-KW"/>
</dbReference>
<dbReference type="CDD" id="cd01167">
    <property type="entry name" value="bac_FRK"/>
    <property type="match status" value="1"/>
</dbReference>
<dbReference type="AlphaFoldDB" id="Q7UZN1"/>
<keyword evidence="4 7" id="KW-0418">Kinase</keyword>
<dbReference type="Proteomes" id="UP000001026">
    <property type="component" value="Chromosome"/>
</dbReference>
<keyword evidence="5" id="KW-0067">ATP-binding</keyword>
<evidence type="ECO:0000259" key="6">
    <source>
        <dbReference type="Pfam" id="PF00294"/>
    </source>
</evidence>
<sequence length="332" mass="37187">MKKTKVICIGEALIDRIKNKSNQEFTDFLGGAPANVACALRKLQIDSVFIGRIGSDEFGKKFINQFKELEVNINFLQLDDCLPTRIVKVNRDNSGDRYFSGFDTSLNTFFADEAFDKNEIKKDLKSLENLFSKTKYLVCGTIILSSSISADTINFLLSLANKFDVKIIIDLNWREVFWDFATSSSETNKKERVDLIRNLLNKAHILKLAKEEAILFFENKNPLEISERLLNRPDVIITDGANPICWLINGVQGTTEVSKSLKIIDTTGAGDAFLAGLISQLLSFDYPSNESEIQNCVKFASICGLLTCLGEGAIEQQPDYSKVNKFFGSQIL</sequence>
<dbReference type="InterPro" id="IPR050306">
    <property type="entry name" value="PfkB_Carbo_kinase"/>
</dbReference>
<organism evidence="7 8">
    <name type="scientific">Prochlorococcus marinus subsp. pastoris (strain CCMP1986 / NIES-2087 / MED4)</name>
    <dbReference type="NCBI Taxonomy" id="59919"/>
    <lineage>
        <taxon>Bacteria</taxon>
        <taxon>Bacillati</taxon>
        <taxon>Cyanobacteriota</taxon>
        <taxon>Cyanophyceae</taxon>
        <taxon>Synechococcales</taxon>
        <taxon>Prochlorococcaceae</taxon>
        <taxon>Prochlorococcus</taxon>
    </lineage>
</organism>
<dbReference type="Gene3D" id="3.40.1190.20">
    <property type="match status" value="1"/>
</dbReference>
<dbReference type="STRING" id="59919.PMM1627"/>
<dbReference type="GO" id="GO:0005524">
    <property type="term" value="F:ATP binding"/>
    <property type="evidence" value="ECO:0007669"/>
    <property type="project" value="UniProtKB-KW"/>
</dbReference>
<dbReference type="InterPro" id="IPR029056">
    <property type="entry name" value="Ribokinase-like"/>
</dbReference>
<evidence type="ECO:0000256" key="5">
    <source>
        <dbReference type="ARBA" id="ARBA00022840"/>
    </source>
</evidence>
<evidence type="ECO:0000256" key="2">
    <source>
        <dbReference type="ARBA" id="ARBA00022679"/>
    </source>
</evidence>
<dbReference type="Pfam" id="PF00294">
    <property type="entry name" value="PfkB"/>
    <property type="match status" value="1"/>
</dbReference>
<keyword evidence="3" id="KW-0547">Nucleotide-binding</keyword>
<dbReference type="OrthoDB" id="9813569at2"/>
<accession>Q7UZN1</accession>
<dbReference type="HOGENOM" id="CLU_027634_6_1_3"/>
<protein>
    <submittedName>
        <fullName evidence="7">Putative carbohydrate kinase</fullName>
        <ecNumber evidence="7">2.7.1.-</ecNumber>
    </submittedName>
</protein>
<feature type="domain" description="Carbohydrate kinase PfkB" evidence="6">
    <location>
        <begin position="3"/>
        <end position="318"/>
    </location>
</feature>
<name>Q7UZN1_PROMP</name>
<dbReference type="KEGG" id="pmm:PMM1627"/>
<gene>
    <name evidence="7" type="ordered locus">PMM1627</name>
</gene>
<keyword evidence="2 7" id="KW-0808">Transferase</keyword>
<dbReference type="SUPFAM" id="SSF53613">
    <property type="entry name" value="Ribokinase-like"/>
    <property type="match status" value="1"/>
</dbReference>
<dbReference type="PANTHER" id="PTHR43085:SF1">
    <property type="entry name" value="PSEUDOURIDINE KINASE-RELATED"/>
    <property type="match status" value="1"/>
</dbReference>
<dbReference type="PROSITE" id="PS00584">
    <property type="entry name" value="PFKB_KINASES_2"/>
    <property type="match status" value="1"/>
</dbReference>
<dbReference type="EMBL" id="BX548174">
    <property type="protein sequence ID" value="CAE20086.1"/>
    <property type="molecule type" value="Genomic_DNA"/>
</dbReference>
<evidence type="ECO:0000313" key="8">
    <source>
        <dbReference type="Proteomes" id="UP000001026"/>
    </source>
</evidence>
<evidence type="ECO:0000256" key="1">
    <source>
        <dbReference type="ARBA" id="ARBA00010688"/>
    </source>
</evidence>
<dbReference type="InterPro" id="IPR011611">
    <property type="entry name" value="PfkB_dom"/>
</dbReference>
<dbReference type="InterPro" id="IPR002173">
    <property type="entry name" value="Carboh/pur_kinase_PfkB_CS"/>
</dbReference>
<evidence type="ECO:0000256" key="4">
    <source>
        <dbReference type="ARBA" id="ARBA00022777"/>
    </source>
</evidence>
<dbReference type="PANTHER" id="PTHR43085">
    <property type="entry name" value="HEXOKINASE FAMILY MEMBER"/>
    <property type="match status" value="1"/>
</dbReference>
<dbReference type="RefSeq" id="WP_011133254.1">
    <property type="nucleotide sequence ID" value="NC_005072.1"/>
</dbReference>
<dbReference type="EC" id="2.7.1.-" evidence="7"/>